<protein>
    <recommendedName>
        <fullName evidence="4">Berberine/berberine-like domain-containing protein</fullName>
    </recommendedName>
</protein>
<name>A0A8H7THE2_9HELO</name>
<keyword evidence="1" id="KW-0285">Flavoprotein</keyword>
<dbReference type="InterPro" id="IPR016169">
    <property type="entry name" value="FAD-bd_PCMH_sub2"/>
</dbReference>
<evidence type="ECO:0000259" key="4">
    <source>
        <dbReference type="Pfam" id="PF08031"/>
    </source>
</evidence>
<gene>
    <name evidence="5" type="ORF">IFR04_005195</name>
</gene>
<evidence type="ECO:0000313" key="5">
    <source>
        <dbReference type="EMBL" id="KAG4421695.1"/>
    </source>
</evidence>
<dbReference type="InterPro" id="IPR012951">
    <property type="entry name" value="BBE"/>
</dbReference>
<dbReference type="GO" id="GO:0050660">
    <property type="term" value="F:flavin adenine dinucleotide binding"/>
    <property type="evidence" value="ECO:0007669"/>
    <property type="project" value="InterPro"/>
</dbReference>
<dbReference type="AlphaFoldDB" id="A0A8H7THE2"/>
<keyword evidence="2" id="KW-0274">FAD</keyword>
<dbReference type="GO" id="GO:0016491">
    <property type="term" value="F:oxidoreductase activity"/>
    <property type="evidence" value="ECO:0007669"/>
    <property type="project" value="UniProtKB-KW"/>
</dbReference>
<evidence type="ECO:0000256" key="2">
    <source>
        <dbReference type="ARBA" id="ARBA00022827"/>
    </source>
</evidence>
<feature type="domain" description="Berberine/berberine-like" evidence="4">
    <location>
        <begin position="63"/>
        <end position="99"/>
    </location>
</feature>
<comment type="caution">
    <text evidence="5">The sequence shown here is derived from an EMBL/GenBank/DDBJ whole genome shotgun (WGS) entry which is preliminary data.</text>
</comment>
<evidence type="ECO:0000256" key="3">
    <source>
        <dbReference type="ARBA" id="ARBA00023002"/>
    </source>
</evidence>
<dbReference type="InterPro" id="IPR050416">
    <property type="entry name" value="FAD-linked_Oxidoreductase"/>
</dbReference>
<dbReference type="Pfam" id="PF08031">
    <property type="entry name" value="BBE"/>
    <property type="match status" value="1"/>
</dbReference>
<keyword evidence="3" id="KW-0560">Oxidoreductase</keyword>
<evidence type="ECO:0000256" key="1">
    <source>
        <dbReference type="ARBA" id="ARBA00022630"/>
    </source>
</evidence>
<sequence length="109" mass="11757">MLQDDIEPAAVDMGIPKHHLKENQYLCWTNTADDAAVLAAVSGFYAAADALAASGGKLNSHKYLNYAYKTQDPIKGYGAANVAKLRAVSKKYDPAGVFQTLVPGGWKLW</sequence>
<dbReference type="PANTHER" id="PTHR42973">
    <property type="entry name" value="BINDING OXIDOREDUCTASE, PUTATIVE (AFU_ORTHOLOGUE AFUA_1G17690)-RELATED"/>
    <property type="match status" value="1"/>
</dbReference>
<dbReference type="OrthoDB" id="2151789at2759"/>
<organism evidence="5 6">
    <name type="scientific">Cadophora malorum</name>
    <dbReference type="NCBI Taxonomy" id="108018"/>
    <lineage>
        <taxon>Eukaryota</taxon>
        <taxon>Fungi</taxon>
        <taxon>Dikarya</taxon>
        <taxon>Ascomycota</taxon>
        <taxon>Pezizomycotina</taxon>
        <taxon>Leotiomycetes</taxon>
        <taxon>Helotiales</taxon>
        <taxon>Ploettnerulaceae</taxon>
        <taxon>Cadophora</taxon>
    </lineage>
</organism>
<dbReference type="Proteomes" id="UP000664132">
    <property type="component" value="Unassembled WGS sequence"/>
</dbReference>
<dbReference type="Gene3D" id="3.30.465.10">
    <property type="match status" value="1"/>
</dbReference>
<keyword evidence="6" id="KW-1185">Reference proteome</keyword>
<reference evidence="5" key="1">
    <citation type="submission" date="2021-02" db="EMBL/GenBank/DDBJ databases">
        <title>Genome sequence Cadophora malorum strain M34.</title>
        <authorList>
            <person name="Stefanovic E."/>
            <person name="Vu D."/>
            <person name="Scully C."/>
            <person name="Dijksterhuis J."/>
            <person name="Roader J."/>
            <person name="Houbraken J."/>
        </authorList>
    </citation>
    <scope>NUCLEOTIDE SEQUENCE</scope>
    <source>
        <strain evidence="5">M34</strain>
    </source>
</reference>
<proteinExistence type="predicted"/>
<dbReference type="EMBL" id="JAFJYH010000061">
    <property type="protein sequence ID" value="KAG4421695.1"/>
    <property type="molecule type" value="Genomic_DNA"/>
</dbReference>
<dbReference type="PANTHER" id="PTHR42973:SF22">
    <property type="entry name" value="FAD-BINDING PCMH-TYPE DOMAIN-CONTAINING PROTEIN-RELATED"/>
    <property type="match status" value="1"/>
</dbReference>
<dbReference type="Gene3D" id="3.40.462.20">
    <property type="match status" value="1"/>
</dbReference>
<evidence type="ECO:0000313" key="6">
    <source>
        <dbReference type="Proteomes" id="UP000664132"/>
    </source>
</evidence>
<accession>A0A8H7THE2</accession>